<evidence type="ECO:0000256" key="6">
    <source>
        <dbReference type="ARBA" id="ARBA00022989"/>
    </source>
</evidence>
<feature type="transmembrane region" description="Helical" evidence="8">
    <location>
        <begin position="207"/>
        <end position="230"/>
    </location>
</feature>
<evidence type="ECO:0000256" key="5">
    <source>
        <dbReference type="ARBA" id="ARBA00022692"/>
    </source>
</evidence>
<proteinExistence type="inferred from homology"/>
<dbReference type="PANTHER" id="PTHR30047:SF7">
    <property type="entry name" value="HIGH-AFFINITY CHOLINE TRANSPORT PROTEIN"/>
    <property type="match status" value="1"/>
</dbReference>
<accession>A0ABT3ST96</accession>
<comment type="caution">
    <text evidence="9">The sequence shown here is derived from an EMBL/GenBank/DDBJ whole genome shotgun (WGS) entry which is preliminary data.</text>
</comment>
<evidence type="ECO:0000256" key="1">
    <source>
        <dbReference type="ARBA" id="ARBA00004651"/>
    </source>
</evidence>
<evidence type="ECO:0000256" key="7">
    <source>
        <dbReference type="ARBA" id="ARBA00023136"/>
    </source>
</evidence>
<feature type="transmembrane region" description="Helical" evidence="8">
    <location>
        <begin position="284"/>
        <end position="304"/>
    </location>
</feature>
<evidence type="ECO:0000313" key="9">
    <source>
        <dbReference type="EMBL" id="MCX2973203.1"/>
    </source>
</evidence>
<feature type="transmembrane region" description="Helical" evidence="8">
    <location>
        <begin position="347"/>
        <end position="365"/>
    </location>
</feature>
<feature type="transmembrane region" description="Helical" evidence="8">
    <location>
        <begin position="154"/>
        <end position="177"/>
    </location>
</feature>
<reference evidence="9" key="1">
    <citation type="submission" date="2019-02" db="EMBL/GenBank/DDBJ databases">
        <authorList>
            <person name="Li S.-H."/>
        </authorList>
    </citation>
    <scope>NUCLEOTIDE SEQUENCE</scope>
    <source>
        <strain evidence="9">IMCC8485</strain>
    </source>
</reference>
<feature type="transmembrane region" description="Helical" evidence="8">
    <location>
        <begin position="251"/>
        <end position="272"/>
    </location>
</feature>
<comment type="similarity">
    <text evidence="2">Belongs to the BCCT transporter (TC 2.A.15) family.</text>
</comment>
<keyword evidence="3" id="KW-0813">Transport</keyword>
<keyword evidence="5 8" id="KW-0812">Transmembrane</keyword>
<dbReference type="InterPro" id="IPR000060">
    <property type="entry name" value="BCCT_transptr"/>
</dbReference>
<feature type="transmembrane region" description="Helical" evidence="8">
    <location>
        <begin position="100"/>
        <end position="121"/>
    </location>
</feature>
<name>A0ABT3ST96_9GAMM</name>
<dbReference type="EMBL" id="SHNP01000002">
    <property type="protein sequence ID" value="MCX2973203.1"/>
    <property type="molecule type" value="Genomic_DNA"/>
</dbReference>
<dbReference type="InterPro" id="IPR018093">
    <property type="entry name" value="BCCT_CS"/>
</dbReference>
<evidence type="ECO:0000256" key="2">
    <source>
        <dbReference type="ARBA" id="ARBA00005658"/>
    </source>
</evidence>
<dbReference type="PANTHER" id="PTHR30047">
    <property type="entry name" value="HIGH-AFFINITY CHOLINE TRANSPORT PROTEIN-RELATED"/>
    <property type="match status" value="1"/>
</dbReference>
<dbReference type="Pfam" id="PF02028">
    <property type="entry name" value="BCCT"/>
    <property type="match status" value="1"/>
</dbReference>
<dbReference type="Proteomes" id="UP001143307">
    <property type="component" value="Unassembled WGS sequence"/>
</dbReference>
<feature type="transmembrane region" description="Helical" evidence="8">
    <location>
        <begin position="21"/>
        <end position="40"/>
    </location>
</feature>
<feature type="transmembrane region" description="Helical" evidence="8">
    <location>
        <begin position="503"/>
        <end position="527"/>
    </location>
</feature>
<feature type="transmembrane region" description="Helical" evidence="8">
    <location>
        <begin position="61"/>
        <end position="80"/>
    </location>
</feature>
<evidence type="ECO:0000313" key="10">
    <source>
        <dbReference type="Proteomes" id="UP001143307"/>
    </source>
</evidence>
<gene>
    <name evidence="9" type="ORF">EYC87_06325</name>
</gene>
<evidence type="ECO:0000256" key="8">
    <source>
        <dbReference type="SAM" id="Phobius"/>
    </source>
</evidence>
<dbReference type="RefSeq" id="WP_279252151.1">
    <property type="nucleotide sequence ID" value="NZ_SHNP01000002.1"/>
</dbReference>
<feature type="transmembrane region" description="Helical" evidence="8">
    <location>
        <begin position="377"/>
        <end position="400"/>
    </location>
</feature>
<keyword evidence="10" id="KW-1185">Reference proteome</keyword>
<keyword evidence="4" id="KW-1003">Cell membrane</keyword>
<comment type="subcellular location">
    <subcellularLocation>
        <location evidence="1">Cell membrane</location>
        <topology evidence="1">Multi-pass membrane protein</topology>
    </subcellularLocation>
</comment>
<keyword evidence="6 8" id="KW-1133">Transmembrane helix</keyword>
<feature type="transmembrane region" description="Helical" evidence="8">
    <location>
        <begin position="436"/>
        <end position="463"/>
    </location>
</feature>
<sequence>MNAEIEIAIEESGFYLGFNKVVAIGSKLIIATLVIWAAVFPQEAGAILGEIKTWSFARFGAWYMYVVAFFLATCTLLAVIPATGSIKLGQPDEQPDFSRFSWISMMFGAGIGIGMLTFATAEPLYHFSVNPDTILGYAQSESANNVRHAFKWSFLHWGLSAWGAYALVGLSMAFFSFNRGLPLTIRSGLAPLFGRSLNGGLGHAVDITAVIATILGVAVTIGFGVSQFAAGMYEISGAPWLMDSNGSPTNTGMLIALCVIMTASTLSALSGVSRGIKWLSNLNMWLSFTLLAFLLVFGGTSLAFKSLLIGIWDYMINLPSMLLIYWAPATAAPAAELYHWQSTSWTVFYWAWWIAFAPFVGLFLARISRGRSIREFIVGAMLAPSLMCFIWITFAGGTAIDLELNGSADGAILSAGQESQLFATLKLMLSDGLMPIMSSLVVLLLLTYLVTSADSAVLIVNTINSGGDESQKGHVHIVIWGVALTLVIAVLLIAGGMEALRTSMLVGALPFSLIMGLMGLALIKALIEDALRNREQRAND</sequence>
<keyword evidence="7 8" id="KW-0472">Membrane</keyword>
<organism evidence="9 10">
    <name type="scientific">Candidatus Seongchinamella marina</name>
    <dbReference type="NCBI Taxonomy" id="2518990"/>
    <lineage>
        <taxon>Bacteria</taxon>
        <taxon>Pseudomonadati</taxon>
        <taxon>Pseudomonadota</taxon>
        <taxon>Gammaproteobacteria</taxon>
        <taxon>Cellvibrionales</taxon>
        <taxon>Halieaceae</taxon>
        <taxon>Seongchinamella</taxon>
    </lineage>
</organism>
<feature type="transmembrane region" description="Helical" evidence="8">
    <location>
        <begin position="475"/>
        <end position="497"/>
    </location>
</feature>
<evidence type="ECO:0000256" key="3">
    <source>
        <dbReference type="ARBA" id="ARBA00022448"/>
    </source>
</evidence>
<dbReference type="PROSITE" id="PS01303">
    <property type="entry name" value="BCCT"/>
    <property type="match status" value="1"/>
</dbReference>
<evidence type="ECO:0000256" key="4">
    <source>
        <dbReference type="ARBA" id="ARBA00022475"/>
    </source>
</evidence>
<protein>
    <submittedName>
        <fullName evidence="9">BCCT family transporter</fullName>
    </submittedName>
</protein>